<dbReference type="NCBIfam" id="TIGR01730">
    <property type="entry name" value="RND_mfp"/>
    <property type="match status" value="1"/>
</dbReference>
<dbReference type="SUPFAM" id="SSF111369">
    <property type="entry name" value="HlyD-like secretion proteins"/>
    <property type="match status" value="1"/>
</dbReference>
<organism evidence="3 5">
    <name type="scientific">Photobacterium damsela subsp. piscicida</name>
    <name type="common">Pasteurella piscicida</name>
    <dbReference type="NCBI Taxonomy" id="38294"/>
    <lineage>
        <taxon>Bacteria</taxon>
        <taxon>Pseudomonadati</taxon>
        <taxon>Pseudomonadota</taxon>
        <taxon>Gammaproteobacteria</taxon>
        <taxon>Vibrionales</taxon>
        <taxon>Vibrionaceae</taxon>
        <taxon>Photobacterium</taxon>
    </lineage>
</organism>
<dbReference type="Pfam" id="PF25973">
    <property type="entry name" value="BSH_CzcB"/>
    <property type="match status" value="1"/>
</dbReference>
<evidence type="ECO:0000313" key="5">
    <source>
        <dbReference type="Proteomes" id="UP000218676"/>
    </source>
</evidence>
<dbReference type="Gene3D" id="1.10.287.470">
    <property type="entry name" value="Helix hairpin bin"/>
    <property type="match status" value="1"/>
</dbReference>
<dbReference type="Gene3D" id="2.40.30.170">
    <property type="match status" value="1"/>
</dbReference>
<proteinExistence type="inferred from homology"/>
<dbReference type="Gene3D" id="2.40.50.100">
    <property type="match status" value="1"/>
</dbReference>
<comment type="similarity">
    <text evidence="1">Belongs to the membrane fusion protein (MFP) (TC 8.A.1) family.</text>
</comment>
<evidence type="ECO:0000313" key="3">
    <source>
        <dbReference type="EMBL" id="BAX55151.1"/>
    </source>
</evidence>
<dbReference type="EMBL" id="CP061855">
    <property type="protein sequence ID" value="QOD58451.1"/>
    <property type="molecule type" value="Genomic_DNA"/>
</dbReference>
<evidence type="ECO:0000313" key="6">
    <source>
        <dbReference type="Proteomes" id="UP000516656"/>
    </source>
</evidence>
<dbReference type="Gene3D" id="2.40.420.20">
    <property type="match status" value="1"/>
</dbReference>
<name>A0A1Q9GTI2_PHODP</name>
<dbReference type="PANTHER" id="PTHR30469:SF12">
    <property type="entry name" value="MULTIDRUG RESISTANCE PROTEIN MDTA"/>
    <property type="match status" value="1"/>
</dbReference>
<gene>
    <name evidence="4" type="ORF">IC627_16375</name>
    <name evidence="3" type="ORF">PDPUS_2_00565</name>
</gene>
<reference evidence="5" key="2">
    <citation type="submission" date="2017-05" db="EMBL/GenBank/DDBJ databases">
        <title>Whole genome sequence of fish pathogenic bacteria, Photobacterium damselae subsp. piscicida, strain 91-197, isolated from hybrid striped bass (Morone sp.) in USA.</title>
        <authorList>
            <person name="Teru Y."/>
            <person name="Hikima J."/>
            <person name="Kono T."/>
            <person name="Sakai M."/>
            <person name="Takano T."/>
            <person name="Hawke J.P."/>
            <person name="Takeyama H."/>
            <person name="Aoki T."/>
        </authorList>
    </citation>
    <scope>NUCLEOTIDE SEQUENCE [LARGE SCALE GENOMIC DNA]</scope>
    <source>
        <strain evidence="5">91-197</strain>
    </source>
</reference>
<evidence type="ECO:0000313" key="4">
    <source>
        <dbReference type="EMBL" id="QOD58451.1"/>
    </source>
</evidence>
<protein>
    <submittedName>
        <fullName evidence="4">Efflux RND transporter periplasmic adaptor subunit</fullName>
    </submittedName>
    <submittedName>
        <fullName evidence="3">Efflux pump periplasmic linker BepF</fullName>
    </submittedName>
</protein>
<sequence>MFKKLMPFGIVLLSITIATLLIIAKPEPKQKEPEQLIPTLEVVQVIKQDVPITIRAYGVVEPSRSADLVSELKGTVNWLSPKFEVGQFVKQGEVLLTLTDGDYQADLMQAKASLAQAEASLTEEIARGEVARKTLRNTQNTNALGLRIPQRQQEEANVEYAKAAVARAERNITKTQIRAPFSGLISQKRIHIGSYINVGTQVGELLGTKIAHIRLAITPGSFSLLPTPWPERYPVTLTTEVASHIHHYWQGELIRSEGVIDKNSRMVYLLAEVHDPYQLEKQSSHSLSAQPLQFGTFVSAQIRGKTIPNVIKLPRHVVRNCTVITIDENSKAKHQAVTVAREDLNYAYITDGLKDAEIVSLIRPEQIVDGLKVNVVESQSFDPSINVSIEADSGKLVPSLNSEPPNQEAVK</sequence>
<reference evidence="4 6" key="3">
    <citation type="submission" date="2020-09" db="EMBL/GenBank/DDBJ databases">
        <title>Complete, closed and curated genome sequences of Photobacterium damselae subsp. piscicida isolates from Australia indicate localised evolution and additional plasmid-borne pathogenicity mechanisms.</title>
        <authorList>
            <person name="Baseggio L."/>
            <person name="Silayeva O."/>
            <person name="Buller N."/>
            <person name="Landos M."/>
            <person name="Engelstaedter J."/>
            <person name="Barnes A.C."/>
        </authorList>
    </citation>
    <scope>NUCLEOTIDE SEQUENCE [LARGE SCALE GENOMIC DNA]</scope>
    <source>
        <strain evidence="4 6">AS-16-0540-1</strain>
    </source>
</reference>
<dbReference type="GO" id="GO:1990281">
    <property type="term" value="C:efflux pump complex"/>
    <property type="evidence" value="ECO:0007669"/>
    <property type="project" value="TreeGrafter"/>
</dbReference>
<dbReference type="EMBL" id="AP018046">
    <property type="protein sequence ID" value="BAX55151.1"/>
    <property type="molecule type" value="Genomic_DNA"/>
</dbReference>
<dbReference type="InterPro" id="IPR058647">
    <property type="entry name" value="BSH_CzcB-like"/>
</dbReference>
<evidence type="ECO:0000259" key="2">
    <source>
        <dbReference type="Pfam" id="PF25973"/>
    </source>
</evidence>
<dbReference type="RefSeq" id="WP_044180070.1">
    <property type="nucleotide sequence ID" value="NZ_AP018046.1"/>
</dbReference>
<dbReference type="Proteomes" id="UP000516656">
    <property type="component" value="Chromosome 2"/>
</dbReference>
<dbReference type="InterPro" id="IPR006143">
    <property type="entry name" value="RND_pump_MFP"/>
</dbReference>
<dbReference type="GO" id="GO:0015562">
    <property type="term" value="F:efflux transmembrane transporter activity"/>
    <property type="evidence" value="ECO:0007669"/>
    <property type="project" value="TreeGrafter"/>
</dbReference>
<evidence type="ECO:0000256" key="1">
    <source>
        <dbReference type="ARBA" id="ARBA00009477"/>
    </source>
</evidence>
<dbReference type="PANTHER" id="PTHR30469">
    <property type="entry name" value="MULTIDRUG RESISTANCE PROTEIN MDTA"/>
    <property type="match status" value="1"/>
</dbReference>
<reference evidence="3" key="1">
    <citation type="journal article" date="2017" name="Genome Announc.">
        <title>Whole-Genome Sequence of Photobacterium damselae subsp. piscicida Strain 91-197, Isolated from Hybrid Striped Bass (Morone sp.) in the United States.</title>
        <authorList>
            <person name="Teru Y."/>
            <person name="Hikima J."/>
            <person name="Kono T."/>
            <person name="Sakai M."/>
            <person name="Takano T."/>
            <person name="Hawke J.P."/>
            <person name="Takeyama H."/>
            <person name="Aoki T."/>
        </authorList>
    </citation>
    <scope>NUCLEOTIDE SEQUENCE</scope>
    <source>
        <strain evidence="3">91-197</strain>
    </source>
</reference>
<accession>A0A1Q9GTI2</accession>
<dbReference type="AlphaFoldDB" id="A0A1Q9GTI2"/>
<dbReference type="Proteomes" id="UP000218676">
    <property type="component" value="Chromosome 2"/>
</dbReference>
<feature type="domain" description="CzcB-like barrel-sandwich hybrid" evidence="2">
    <location>
        <begin position="65"/>
        <end position="202"/>
    </location>
</feature>